<sequence length="442" mass="48708">MIDSDFSRRGLLLGAGFGGVFLPDALRNAVQAQGTRPTEIKLGITTFLSGPASVFGVPGKQAAEMLIEEINAAGGIGGVPLRAIFVDEGPGLDHLVGEFRRLVQNEQVDVMLASISSGSCLACTPLAEELKKVTLLWDCGTQRIFEEHSYQYAFRTQANATPEILAPLLYLLKTKPNFRTVAVVNQDYAWGRDSWEIWRTAQAALKPDARVVAELFPRFGSTDFSTEITRLLALRPDVILSASWGGDLDTFIRQANERRLFERSTFVMPLAESSLERVGRSLPAGHIIGARGDHWHMHPRPRDKAHLTRFVENYRRRYNAYPIYPVFHMAQALSALQAGYAKALAAKGGAWPNQVELAAAFPGLEYDTPTSRMTIRADGQGLEQQLIGTSKRVDTHDFAVLDNMVIFPAEMVTTPAGKISTDWLKTLKPDILADMPAPIPYA</sequence>
<dbReference type="InterPro" id="IPR051010">
    <property type="entry name" value="BCAA_transport"/>
</dbReference>
<dbReference type="AlphaFoldDB" id="A0A2W7IJ83"/>
<keyword evidence="4" id="KW-0029">Amino-acid transport</keyword>
<evidence type="ECO:0000256" key="1">
    <source>
        <dbReference type="ARBA" id="ARBA00010062"/>
    </source>
</evidence>
<comment type="similarity">
    <text evidence="1">Belongs to the leucine-binding protein family.</text>
</comment>
<proteinExistence type="inferred from homology"/>
<protein>
    <submittedName>
        <fullName evidence="6">Amino acid/amide ABC transporter substrate-binding protein (HAAT family)</fullName>
    </submittedName>
</protein>
<dbReference type="Pfam" id="PF13458">
    <property type="entry name" value="Peripla_BP_6"/>
    <property type="match status" value="1"/>
</dbReference>
<comment type="caution">
    <text evidence="6">The sequence shown here is derived from an EMBL/GenBank/DDBJ whole genome shotgun (WGS) entry which is preliminary data.</text>
</comment>
<name>A0A2W7IJ83_9PROT</name>
<dbReference type="Gene3D" id="3.40.50.2300">
    <property type="match status" value="2"/>
</dbReference>
<dbReference type="SUPFAM" id="SSF53822">
    <property type="entry name" value="Periplasmic binding protein-like I"/>
    <property type="match status" value="1"/>
</dbReference>
<dbReference type="InterPro" id="IPR028082">
    <property type="entry name" value="Peripla_BP_I"/>
</dbReference>
<dbReference type="PRINTS" id="PR00337">
    <property type="entry name" value="LEUILEVALBP"/>
</dbReference>
<evidence type="ECO:0000256" key="2">
    <source>
        <dbReference type="ARBA" id="ARBA00022448"/>
    </source>
</evidence>
<accession>A0A2W7IJ83</accession>
<reference evidence="6 7" key="1">
    <citation type="submission" date="2018-06" db="EMBL/GenBank/DDBJ databases">
        <title>Genomic Encyclopedia of Archaeal and Bacterial Type Strains, Phase II (KMG-II): from individual species to whole genera.</title>
        <authorList>
            <person name="Goeker M."/>
        </authorList>
    </citation>
    <scope>NUCLEOTIDE SEQUENCE [LARGE SCALE GENOMIC DNA]</scope>
    <source>
        <strain evidence="6 7">DSM 24525</strain>
    </source>
</reference>
<evidence type="ECO:0000256" key="3">
    <source>
        <dbReference type="ARBA" id="ARBA00022729"/>
    </source>
</evidence>
<dbReference type="InterPro" id="IPR000709">
    <property type="entry name" value="Leu_Ile_Val-bd"/>
</dbReference>
<dbReference type="CDD" id="cd06330">
    <property type="entry name" value="PBP1_As_SBP-like"/>
    <property type="match status" value="1"/>
</dbReference>
<evidence type="ECO:0000313" key="6">
    <source>
        <dbReference type="EMBL" id="PZW46763.1"/>
    </source>
</evidence>
<dbReference type="PANTHER" id="PTHR30483">
    <property type="entry name" value="LEUCINE-SPECIFIC-BINDING PROTEIN"/>
    <property type="match status" value="1"/>
</dbReference>
<dbReference type="OrthoDB" id="9783240at2"/>
<dbReference type="Proteomes" id="UP000249688">
    <property type="component" value="Unassembled WGS sequence"/>
</dbReference>
<evidence type="ECO:0000313" key="7">
    <source>
        <dbReference type="Proteomes" id="UP000249688"/>
    </source>
</evidence>
<keyword evidence="7" id="KW-1185">Reference proteome</keyword>
<dbReference type="PANTHER" id="PTHR30483:SF37">
    <property type="entry name" value="ABC TRANSPORTER SUBSTRATE-BINDING PROTEIN"/>
    <property type="match status" value="1"/>
</dbReference>
<keyword evidence="2" id="KW-0813">Transport</keyword>
<dbReference type="EMBL" id="QKYU01000008">
    <property type="protein sequence ID" value="PZW46763.1"/>
    <property type="molecule type" value="Genomic_DNA"/>
</dbReference>
<dbReference type="InterPro" id="IPR028081">
    <property type="entry name" value="Leu-bd"/>
</dbReference>
<feature type="domain" description="Leucine-binding protein" evidence="5">
    <location>
        <begin position="39"/>
        <end position="384"/>
    </location>
</feature>
<dbReference type="RefSeq" id="WP_111397791.1">
    <property type="nucleotide sequence ID" value="NZ_QKYU01000008.1"/>
</dbReference>
<evidence type="ECO:0000259" key="5">
    <source>
        <dbReference type="Pfam" id="PF13458"/>
    </source>
</evidence>
<keyword evidence="3" id="KW-0732">Signal</keyword>
<evidence type="ECO:0000256" key="4">
    <source>
        <dbReference type="ARBA" id="ARBA00022970"/>
    </source>
</evidence>
<organism evidence="6 7">
    <name type="scientific">Humitalea rosea</name>
    <dbReference type="NCBI Taxonomy" id="990373"/>
    <lineage>
        <taxon>Bacteria</taxon>
        <taxon>Pseudomonadati</taxon>
        <taxon>Pseudomonadota</taxon>
        <taxon>Alphaproteobacteria</taxon>
        <taxon>Acetobacterales</taxon>
        <taxon>Roseomonadaceae</taxon>
        <taxon>Humitalea</taxon>
    </lineage>
</organism>
<gene>
    <name evidence="6" type="ORF">C8P66_10842</name>
</gene>
<dbReference type="GO" id="GO:0006865">
    <property type="term" value="P:amino acid transport"/>
    <property type="evidence" value="ECO:0007669"/>
    <property type="project" value="UniProtKB-KW"/>
</dbReference>